<evidence type="ECO:0000256" key="4">
    <source>
        <dbReference type="PROSITE-ProRule" id="PRU00452"/>
    </source>
</evidence>
<dbReference type="GO" id="GO:0008270">
    <property type="term" value="F:zinc ion binding"/>
    <property type="evidence" value="ECO:0007669"/>
    <property type="project" value="UniProtKB-KW"/>
</dbReference>
<feature type="region of interest" description="Disordered" evidence="5">
    <location>
        <begin position="416"/>
        <end position="489"/>
    </location>
</feature>
<evidence type="ECO:0000256" key="3">
    <source>
        <dbReference type="ARBA" id="ARBA00022833"/>
    </source>
</evidence>
<keyword evidence="8" id="KW-1185">Reference proteome</keyword>
<feature type="compositionally biased region" description="Polar residues" evidence="5">
    <location>
        <begin position="1013"/>
        <end position="1028"/>
    </location>
</feature>
<sequence length="1072" mass="117789">MVSPQSPRNIGESNSTASLFLGGVRRKWMGAVEPRREVPRPLPNDQVSIPPSVSPEDAVLMTPITPGDIPNPAENLSTAEKPDATLATTIPSPAPTISHPSPITADAAEDCTTVPPTVPPIVPPIPTRPVDGNDAPMATRPNGTQQDPGAGGIASSVAQTGQTGQTVQAVQAGHMEVVRPAMPMDRAGLPSPAISEATWNEWLAQLEAMNVGFAQHGLLKPATAGGSSILKPRLDLLRRAISNRDSFYLVVHQVFCLYTIDPSSISHIGASEQGVLTLTNLLEDNHKMHFSATFRLAHFPDSPERLLGQAWYQHTIKSVPLFLAHVAHRWIHFWASSNRPPLVTDMVKHFALPSPVMMSVMFTCVSRHLHKEQYVGHLQRHFWGDWMFWQTQQPPERIRTHDEMLIREYLKFPRLPQDQRQTVHPNRPVATRPADRAQIAAPSPVPDITQTMVPHSSPAAHPVPSPPIQAPHPRPAGQTPPLGGNIPVQALEGSHVPQYLQGPSLVYGFDGVSRQMQSPQSSQSPQLHSAQAQILAQRHVQALRYGQVPPSNSQMGIVWGPRVGPFSQPSVPNPATSAHSSPTAFTPPQPLPNTQSPLPPSTLAPSGHHTSQVVSQLSQRSSHQRSSGSHLPLVSSAQTAQGVHSPQASHFPHPPPLPHSTHPPPPQNRLSSPLFPAPGYRAPVTVNGDPMRLGLHLANLRDPMKKLVRPGPDGQLADTELFVYFGDFLIPPCLIKADEPSYTWKFRLNDDDFRKFPYITEANGTGPATWTYQPGNRTVRLRCISHAGDPKSFDHDTWITSTTFWPSVFYINVNGTELQVRRKVQNLKDLALDITKNLKMGENSIRVDLILGKDECKKIKYFFAVEVMEVTSFEGVLGMVQPIPAAESRADIVKRLAPLTEDEDLAVVTDSLTINLVDPFTARVFDIPARSRKCTHSECFDRDTFIKTRKSVSGPTPMIEEWKCPICKTDARPQLLVVDRFLAEVHEEVVQTNRLEQAKAIQIKADGTWTLKVNSDETSSETSKSPANPDSLKRKAPDSTISEHVAVRPKQEPSKQQPPSAPSRSHEIIELD</sequence>
<dbReference type="EMBL" id="CAJVPG010000011">
    <property type="protein sequence ID" value="CAG8235119.1"/>
    <property type="molecule type" value="Genomic_DNA"/>
</dbReference>
<dbReference type="PANTHER" id="PTHR10782:SF4">
    <property type="entry name" value="TONALLI, ISOFORM E"/>
    <property type="match status" value="1"/>
</dbReference>
<gene>
    <name evidence="7" type="ORF">PSALAMII_LOCUS359</name>
</gene>
<dbReference type="Gene3D" id="3.30.40.10">
    <property type="entry name" value="Zinc/RING finger domain, C3HC4 (zinc finger)"/>
    <property type="match status" value="1"/>
</dbReference>
<feature type="region of interest" description="Disordered" evidence="5">
    <location>
        <begin position="1013"/>
        <end position="1072"/>
    </location>
</feature>
<keyword evidence="3" id="KW-0862">Zinc</keyword>
<feature type="region of interest" description="Disordered" evidence="5">
    <location>
        <begin position="568"/>
        <end position="677"/>
    </location>
</feature>
<dbReference type="Pfam" id="PF02891">
    <property type="entry name" value="zf-MIZ"/>
    <property type="match status" value="1"/>
</dbReference>
<reference evidence="7" key="1">
    <citation type="submission" date="2021-07" db="EMBL/GenBank/DDBJ databases">
        <authorList>
            <person name="Branca A.L. A."/>
        </authorList>
    </citation>
    <scope>NUCLEOTIDE SEQUENCE</scope>
</reference>
<dbReference type="InterPro" id="IPR013083">
    <property type="entry name" value="Znf_RING/FYVE/PHD"/>
</dbReference>
<dbReference type="Proteomes" id="UP001152649">
    <property type="component" value="Unassembled WGS sequence"/>
</dbReference>
<dbReference type="GO" id="GO:0061665">
    <property type="term" value="F:SUMO ligase activity"/>
    <property type="evidence" value="ECO:0007669"/>
    <property type="project" value="TreeGrafter"/>
</dbReference>
<evidence type="ECO:0000256" key="2">
    <source>
        <dbReference type="ARBA" id="ARBA00022771"/>
    </source>
</evidence>
<feature type="region of interest" description="Disordered" evidence="5">
    <location>
        <begin position="135"/>
        <end position="159"/>
    </location>
</feature>
<dbReference type="PROSITE" id="PS51044">
    <property type="entry name" value="ZF_SP_RING"/>
    <property type="match status" value="1"/>
</dbReference>
<feature type="compositionally biased region" description="Polar residues" evidence="5">
    <location>
        <begin position="568"/>
        <end position="584"/>
    </location>
</feature>
<organism evidence="7 8">
    <name type="scientific">Penicillium salamii</name>
    <dbReference type="NCBI Taxonomy" id="1612424"/>
    <lineage>
        <taxon>Eukaryota</taxon>
        <taxon>Fungi</taxon>
        <taxon>Dikarya</taxon>
        <taxon>Ascomycota</taxon>
        <taxon>Pezizomycotina</taxon>
        <taxon>Eurotiomycetes</taxon>
        <taxon>Eurotiomycetidae</taxon>
        <taxon>Eurotiales</taxon>
        <taxon>Aspergillaceae</taxon>
        <taxon>Penicillium</taxon>
    </lineage>
</organism>
<protein>
    <recommendedName>
        <fullName evidence="6">SP-RING-type domain-containing protein</fullName>
    </recommendedName>
</protein>
<feature type="compositionally biased region" description="Low complexity" evidence="5">
    <location>
        <begin position="611"/>
        <end position="631"/>
    </location>
</feature>
<evidence type="ECO:0000256" key="5">
    <source>
        <dbReference type="SAM" id="MobiDB-lite"/>
    </source>
</evidence>
<dbReference type="OrthoDB" id="27975at2759"/>
<feature type="domain" description="SP-RING-type" evidence="6">
    <location>
        <begin position="901"/>
        <end position="991"/>
    </location>
</feature>
<evidence type="ECO:0000313" key="7">
    <source>
        <dbReference type="EMBL" id="CAG8235119.1"/>
    </source>
</evidence>
<feature type="region of interest" description="Disordered" evidence="5">
    <location>
        <begin position="35"/>
        <end position="54"/>
    </location>
</feature>
<keyword evidence="2 4" id="KW-0863">Zinc-finger</keyword>
<dbReference type="GO" id="GO:0000785">
    <property type="term" value="C:chromatin"/>
    <property type="evidence" value="ECO:0007669"/>
    <property type="project" value="TreeGrafter"/>
</dbReference>
<keyword evidence="1" id="KW-0479">Metal-binding</keyword>
<dbReference type="InterPro" id="IPR004181">
    <property type="entry name" value="Znf_MIZ"/>
</dbReference>
<evidence type="ECO:0000313" key="8">
    <source>
        <dbReference type="Proteomes" id="UP001152649"/>
    </source>
</evidence>
<feature type="compositionally biased region" description="Pro residues" evidence="5">
    <location>
        <begin position="652"/>
        <end position="667"/>
    </location>
</feature>
<feature type="compositionally biased region" description="Pro residues" evidence="5">
    <location>
        <begin position="461"/>
        <end position="474"/>
    </location>
</feature>
<dbReference type="AlphaFoldDB" id="A0A9W4MZD6"/>
<evidence type="ECO:0000259" key="6">
    <source>
        <dbReference type="PROSITE" id="PS51044"/>
    </source>
</evidence>
<comment type="caution">
    <text evidence="7">The sequence shown here is derived from an EMBL/GenBank/DDBJ whole genome shotgun (WGS) entry which is preliminary data.</text>
</comment>
<dbReference type="GO" id="GO:0016925">
    <property type="term" value="P:protein sumoylation"/>
    <property type="evidence" value="ECO:0007669"/>
    <property type="project" value="TreeGrafter"/>
</dbReference>
<feature type="compositionally biased region" description="Pro residues" evidence="5">
    <location>
        <begin position="585"/>
        <end position="602"/>
    </location>
</feature>
<name>A0A9W4MZD6_9EURO</name>
<proteinExistence type="predicted"/>
<dbReference type="PANTHER" id="PTHR10782">
    <property type="entry name" value="ZINC FINGER MIZ DOMAIN-CONTAINING PROTEIN"/>
    <property type="match status" value="1"/>
</dbReference>
<evidence type="ECO:0000256" key="1">
    <source>
        <dbReference type="ARBA" id="ARBA00022723"/>
    </source>
</evidence>
<accession>A0A9W4MZD6</accession>